<reference evidence="2" key="1">
    <citation type="journal article" date="2004" name="Nature">
        <title>Genome duplication in the teleost fish Tetraodon nigroviridis reveals the early vertebrate proto-karyotype.</title>
        <authorList>
            <person name="Jaillon O."/>
            <person name="Aury J.-M."/>
            <person name="Brunet F."/>
            <person name="Petit J.-L."/>
            <person name="Stange-Thomann N."/>
            <person name="Mauceli E."/>
            <person name="Bouneau L."/>
            <person name="Fischer C."/>
            <person name="Ozouf-Costaz C."/>
            <person name="Bernot A."/>
            <person name="Nicaud S."/>
            <person name="Jaffe D."/>
            <person name="Fisher S."/>
            <person name="Lutfalla G."/>
            <person name="Dossat C."/>
            <person name="Segurens B."/>
            <person name="Dasilva C."/>
            <person name="Salanoubat M."/>
            <person name="Levy M."/>
            <person name="Boudet N."/>
            <person name="Castellano S."/>
            <person name="Anthouard V."/>
            <person name="Jubin C."/>
            <person name="Castelli V."/>
            <person name="Katinka M."/>
            <person name="Vacherie B."/>
            <person name="Biemont C."/>
            <person name="Skalli Z."/>
            <person name="Cattolico L."/>
            <person name="Poulain J."/>
            <person name="De Berardinis V."/>
            <person name="Cruaud C."/>
            <person name="Duprat S."/>
            <person name="Brottier P."/>
            <person name="Coutanceau J.-P."/>
            <person name="Gouzy J."/>
            <person name="Parra G."/>
            <person name="Lardier G."/>
            <person name="Chapple C."/>
            <person name="McKernan K.J."/>
            <person name="McEwan P."/>
            <person name="Bosak S."/>
            <person name="Kellis M."/>
            <person name="Volff J.-N."/>
            <person name="Guigo R."/>
            <person name="Zody M.C."/>
            <person name="Mesirov J."/>
            <person name="Lindblad-Toh K."/>
            <person name="Birren B."/>
            <person name="Nusbaum C."/>
            <person name="Kahn D."/>
            <person name="Robinson-Rechavi M."/>
            <person name="Laudet V."/>
            <person name="Schachter V."/>
            <person name="Quetier F."/>
            <person name="Saurin W."/>
            <person name="Scarpelli C."/>
            <person name="Wincker P."/>
            <person name="Lander E.S."/>
            <person name="Weissenbach J."/>
            <person name="Roest Crollius H."/>
        </authorList>
    </citation>
    <scope>NUCLEOTIDE SEQUENCE [LARGE SCALE GENOMIC DNA]</scope>
</reference>
<proteinExistence type="predicted"/>
<name>Q4RBV3_TETNG</name>
<evidence type="ECO:0000256" key="1">
    <source>
        <dbReference type="SAM" id="Phobius"/>
    </source>
</evidence>
<keyword evidence="1" id="KW-0812">Transmembrane</keyword>
<feature type="transmembrane region" description="Helical" evidence="1">
    <location>
        <begin position="76"/>
        <end position="95"/>
    </location>
</feature>
<accession>Q4RBV3</accession>
<dbReference type="KEGG" id="tng:GSTEN00037364G001"/>
<dbReference type="AlphaFoldDB" id="Q4RBV3"/>
<keyword evidence="1" id="KW-0472">Membrane</keyword>
<organism evidence="2">
    <name type="scientific">Tetraodon nigroviridis</name>
    <name type="common">Spotted green pufferfish</name>
    <name type="synonym">Chelonodon nigroviridis</name>
    <dbReference type="NCBI Taxonomy" id="99883"/>
    <lineage>
        <taxon>Eukaryota</taxon>
        <taxon>Metazoa</taxon>
        <taxon>Chordata</taxon>
        <taxon>Craniata</taxon>
        <taxon>Vertebrata</taxon>
        <taxon>Euteleostomi</taxon>
        <taxon>Actinopterygii</taxon>
        <taxon>Neopterygii</taxon>
        <taxon>Teleostei</taxon>
        <taxon>Neoteleostei</taxon>
        <taxon>Acanthomorphata</taxon>
        <taxon>Eupercaria</taxon>
        <taxon>Tetraodontiformes</taxon>
        <taxon>Tetradontoidea</taxon>
        <taxon>Tetraodontidae</taxon>
        <taxon>Tetraodon</taxon>
    </lineage>
</organism>
<reference evidence="2" key="2">
    <citation type="submission" date="2004-02" db="EMBL/GenBank/DDBJ databases">
        <authorList>
            <consortium name="Genoscope"/>
            <consortium name="Whitehead Institute Centre for Genome Research"/>
        </authorList>
    </citation>
    <scope>NUCLEOTIDE SEQUENCE</scope>
</reference>
<sequence length="123" mass="13004">AATRSCGPDLQCVFLLTASNGLNGGVESVVSSNLKGSGLKVCSAAWVLVTVGGVRLTKITRHIVSLHSVLDSYSPYAGSVLIILAVVSLVCKTLLRMYFVIINEYEADDVCLVSVTQNSISQQ</sequence>
<keyword evidence="1" id="KW-1133">Transmembrane helix</keyword>
<dbReference type="EMBL" id="CAAE01020544">
    <property type="protein sequence ID" value="CAG14130.1"/>
    <property type="molecule type" value="Genomic_DNA"/>
</dbReference>
<comment type="caution">
    <text evidence="2">The sequence shown here is derived from an EMBL/GenBank/DDBJ whole genome shotgun (WGS) entry which is preliminary data.</text>
</comment>
<protein>
    <submittedName>
        <fullName evidence="2">(spotted green pufferfish) hypothetical protein</fullName>
    </submittedName>
</protein>
<gene>
    <name evidence="2" type="ORF">GSTENG00037364001</name>
</gene>
<evidence type="ECO:0000313" key="2">
    <source>
        <dbReference type="EMBL" id="CAG14130.1"/>
    </source>
</evidence>
<feature type="non-terminal residue" evidence="2">
    <location>
        <position position="1"/>
    </location>
</feature>